<gene>
    <name evidence="1" type="ORF">SA2016_3941</name>
</gene>
<dbReference type="AlphaFoldDB" id="A0A127A7J6"/>
<dbReference type="Proteomes" id="UP000070134">
    <property type="component" value="Chromosome"/>
</dbReference>
<dbReference type="RefSeq" id="WP_066501459.1">
    <property type="nucleotide sequence ID" value="NZ_BJMO01000006.1"/>
</dbReference>
<dbReference type="STRING" id="37927.SA2016_3941"/>
<dbReference type="EMBL" id="CP014518">
    <property type="protein sequence ID" value="AMM34595.1"/>
    <property type="molecule type" value="Genomic_DNA"/>
</dbReference>
<dbReference type="OrthoDB" id="4946761at2"/>
<protein>
    <submittedName>
        <fullName evidence="1">Uncharacterized protein</fullName>
    </submittedName>
</protein>
<sequence length="74" mass="8112">MTQVTGLRPDDSVLAGQVRAILHEVLEGSSLPESAKDRLRLLIAQHPDHPERALVEHFHALRRDAAAEAELVSA</sequence>
<evidence type="ECO:0000313" key="2">
    <source>
        <dbReference type="Proteomes" id="UP000070134"/>
    </source>
</evidence>
<accession>A0A127A7J6</accession>
<name>A0A127A7J6_9MICC</name>
<keyword evidence="2" id="KW-1185">Reference proteome</keyword>
<evidence type="ECO:0000313" key="1">
    <source>
        <dbReference type="EMBL" id="AMM34595.1"/>
    </source>
</evidence>
<organism evidence="1 2">
    <name type="scientific">Sinomonas atrocyanea</name>
    <dbReference type="NCBI Taxonomy" id="37927"/>
    <lineage>
        <taxon>Bacteria</taxon>
        <taxon>Bacillati</taxon>
        <taxon>Actinomycetota</taxon>
        <taxon>Actinomycetes</taxon>
        <taxon>Micrococcales</taxon>
        <taxon>Micrococcaceae</taxon>
        <taxon>Sinomonas</taxon>
    </lineage>
</organism>
<reference evidence="1 2" key="1">
    <citation type="submission" date="2016-02" db="EMBL/GenBank/DDBJ databases">
        <title>Complete genome of Sinomonas atrocyanea KCTC 3377.</title>
        <authorList>
            <person name="Kim K.M."/>
        </authorList>
    </citation>
    <scope>NUCLEOTIDE SEQUENCE [LARGE SCALE GENOMIC DNA]</scope>
    <source>
        <strain evidence="1 2">KCTC 3377</strain>
    </source>
</reference>
<dbReference type="KEGG" id="satk:SA2016_3941"/>
<proteinExistence type="predicted"/>